<dbReference type="SUPFAM" id="SSF52096">
    <property type="entry name" value="ClpP/crotonase"/>
    <property type="match status" value="1"/>
</dbReference>
<dbReference type="RefSeq" id="WP_150377058.1">
    <property type="nucleotide sequence ID" value="NZ_CP044067.1"/>
</dbReference>
<evidence type="ECO:0000313" key="3">
    <source>
        <dbReference type="Proteomes" id="UP000322822"/>
    </source>
</evidence>
<evidence type="ECO:0000313" key="2">
    <source>
        <dbReference type="EMBL" id="QET06340.1"/>
    </source>
</evidence>
<dbReference type="EMBL" id="CP044067">
    <property type="protein sequence ID" value="QET06340.1"/>
    <property type="molecule type" value="Genomic_DNA"/>
</dbReference>
<dbReference type="Gene3D" id="3.90.226.10">
    <property type="entry name" value="2-enoyl-CoA Hydratase, Chain A, domain 1"/>
    <property type="match status" value="1"/>
</dbReference>
<protein>
    <submittedName>
        <fullName evidence="2">Enoyl-CoA hydratase</fullName>
        <ecNumber evidence="2">4.2.1.17</ecNumber>
    </submittedName>
</protein>
<comment type="similarity">
    <text evidence="1">Belongs to the enoyl-CoA hydratase/isomerase family.</text>
</comment>
<dbReference type="GO" id="GO:0004300">
    <property type="term" value="F:enoyl-CoA hydratase activity"/>
    <property type="evidence" value="ECO:0007669"/>
    <property type="project" value="UniProtKB-EC"/>
</dbReference>
<dbReference type="InterPro" id="IPR001753">
    <property type="entry name" value="Enoyl-CoA_hydra/iso"/>
</dbReference>
<dbReference type="InterPro" id="IPR029045">
    <property type="entry name" value="ClpP/crotonase-like_dom_sf"/>
</dbReference>
<dbReference type="CDD" id="cd06558">
    <property type="entry name" value="crotonase-like"/>
    <property type="match status" value="1"/>
</dbReference>
<dbReference type="PANTHER" id="PTHR11941">
    <property type="entry name" value="ENOYL-COA HYDRATASE-RELATED"/>
    <property type="match status" value="1"/>
</dbReference>
<gene>
    <name evidence="2" type="ORF">FOB72_31105</name>
</gene>
<evidence type="ECO:0000256" key="1">
    <source>
        <dbReference type="ARBA" id="ARBA00005254"/>
    </source>
</evidence>
<dbReference type="GO" id="GO:0006635">
    <property type="term" value="P:fatty acid beta-oxidation"/>
    <property type="evidence" value="ECO:0007669"/>
    <property type="project" value="TreeGrafter"/>
</dbReference>
<proteinExistence type="inferred from homology"/>
<dbReference type="Proteomes" id="UP000322822">
    <property type="component" value="Chromosome 2"/>
</dbReference>
<dbReference type="OrthoDB" id="370015at2"/>
<dbReference type="NCBIfam" id="NF004795">
    <property type="entry name" value="PRK06143.1"/>
    <property type="match status" value="1"/>
</dbReference>
<dbReference type="PANTHER" id="PTHR11941:SF171">
    <property type="entry name" value="SD19268P"/>
    <property type="match status" value="1"/>
</dbReference>
<keyword evidence="2" id="KW-0456">Lyase</keyword>
<accession>A0A5P2HGZ2</accession>
<name>A0A5P2HGZ2_9BURK</name>
<dbReference type="Pfam" id="PF00378">
    <property type="entry name" value="ECH_1"/>
    <property type="match status" value="1"/>
</dbReference>
<dbReference type="AlphaFoldDB" id="A0A5P2HGZ2"/>
<reference evidence="2 3" key="1">
    <citation type="submission" date="2019-09" db="EMBL/GenBank/DDBJ databases">
        <title>FDA dAtabase for Regulatory Grade micrObial Sequences (FDA-ARGOS): Supporting development and validation of Infectious Disease Dx tests.</title>
        <authorList>
            <person name="Sciortino C."/>
            <person name="Tallon L."/>
            <person name="Sadzewicz L."/>
            <person name="Vavikolanu K."/>
            <person name="Mehta A."/>
            <person name="Aluvathingal J."/>
            <person name="Nadendla S."/>
            <person name="Nandy P."/>
            <person name="Geyer C."/>
            <person name="Yan Y."/>
            <person name="Sichtig H."/>
        </authorList>
    </citation>
    <scope>NUCLEOTIDE SEQUENCE [LARGE SCALE GENOMIC DNA]</scope>
    <source>
        <strain evidence="2 3">FDAARGOS_664</strain>
    </source>
</reference>
<sequence>MSENLSHHHAAVDIDARGIATITIRQAKSLNILGTPVIADLTHAVQALAERKEVRVLVVRGTGDKGFIGGADINEMAVLQRDTAEAFISGLRDLCDALRHFPVPVIARMPGWCLGGGLELALACDLRIAADDAKLGMPEVKVGIPSVIHAALMPRLIGNARTAWYLLTGEIADAAESLAAGLVSRVVPLAELDAEVARVADLLAGFGPQVVRQQKRLLREWEEAPLDDAIENSVAEFGRAFETGEPQQHMASFINRKR</sequence>
<dbReference type="EC" id="4.2.1.17" evidence="2"/>
<organism evidence="2 3">
    <name type="scientific">Cupriavidus pauculus</name>
    <dbReference type="NCBI Taxonomy" id="82633"/>
    <lineage>
        <taxon>Bacteria</taxon>
        <taxon>Pseudomonadati</taxon>
        <taxon>Pseudomonadota</taxon>
        <taxon>Betaproteobacteria</taxon>
        <taxon>Burkholderiales</taxon>
        <taxon>Burkholderiaceae</taxon>
        <taxon>Cupriavidus</taxon>
    </lineage>
</organism>